<evidence type="ECO:0000256" key="4">
    <source>
        <dbReference type="RuleBase" id="RU003476"/>
    </source>
</evidence>
<dbReference type="GO" id="GO:0016787">
    <property type="term" value="F:hydrolase activity"/>
    <property type="evidence" value="ECO:0007669"/>
    <property type="project" value="UniProtKB-KW"/>
</dbReference>
<comment type="cofactor">
    <cofactor evidence="1">
        <name>Mg(2+)</name>
        <dbReference type="ChEBI" id="CHEBI:18420"/>
    </cofactor>
</comment>
<dbReference type="PRINTS" id="PR00502">
    <property type="entry name" value="NUDIXFAMILY"/>
</dbReference>
<dbReference type="OrthoDB" id="9761969at2"/>
<protein>
    <submittedName>
        <fullName evidence="6">NUDIX hydrolase</fullName>
    </submittedName>
</protein>
<dbReference type="PANTHER" id="PTHR43046:SF14">
    <property type="entry name" value="MUTT_NUDIX FAMILY PROTEIN"/>
    <property type="match status" value="1"/>
</dbReference>
<dbReference type="InterPro" id="IPR015797">
    <property type="entry name" value="NUDIX_hydrolase-like_dom_sf"/>
</dbReference>
<comment type="similarity">
    <text evidence="2 4">Belongs to the Nudix hydrolase family.</text>
</comment>
<dbReference type="InterPro" id="IPR020476">
    <property type="entry name" value="Nudix_hydrolase"/>
</dbReference>
<dbReference type="SUPFAM" id="SSF55811">
    <property type="entry name" value="Nudix"/>
    <property type="match status" value="1"/>
</dbReference>
<name>A0A371PPH2_STRIH</name>
<dbReference type="Proteomes" id="UP000262477">
    <property type="component" value="Unassembled WGS sequence"/>
</dbReference>
<organism evidence="6 7">
    <name type="scientific">Streptomyces inhibens</name>
    <dbReference type="NCBI Taxonomy" id="2293571"/>
    <lineage>
        <taxon>Bacteria</taxon>
        <taxon>Bacillati</taxon>
        <taxon>Actinomycetota</taxon>
        <taxon>Actinomycetes</taxon>
        <taxon>Kitasatosporales</taxon>
        <taxon>Streptomycetaceae</taxon>
        <taxon>Streptomyces</taxon>
    </lineage>
</organism>
<dbReference type="PROSITE" id="PS51462">
    <property type="entry name" value="NUDIX"/>
    <property type="match status" value="1"/>
</dbReference>
<dbReference type="InterPro" id="IPR020084">
    <property type="entry name" value="NUDIX_hydrolase_CS"/>
</dbReference>
<dbReference type="Pfam" id="PF00293">
    <property type="entry name" value="NUDIX"/>
    <property type="match status" value="1"/>
</dbReference>
<dbReference type="AlphaFoldDB" id="A0A371PPH2"/>
<keyword evidence="7" id="KW-1185">Reference proteome</keyword>
<feature type="domain" description="Nudix hydrolase" evidence="5">
    <location>
        <begin position="14"/>
        <end position="139"/>
    </location>
</feature>
<proteinExistence type="inferred from homology"/>
<evidence type="ECO:0000313" key="6">
    <source>
        <dbReference type="EMBL" id="REK84407.1"/>
    </source>
</evidence>
<evidence type="ECO:0000256" key="2">
    <source>
        <dbReference type="ARBA" id="ARBA00005582"/>
    </source>
</evidence>
<evidence type="ECO:0000256" key="1">
    <source>
        <dbReference type="ARBA" id="ARBA00001946"/>
    </source>
</evidence>
<accession>A0A371PPH2</accession>
<sequence length="146" mass="15823">MTDQTVDQTADQTADQPGISAGIIVEGDRVLMVRRRAREGELMWQFPAGAIEAGETAEQAAVREAREEAGLTVEVLKLLGGRVHPKTGRLMSYTACSVVSGEARVADEEEIAEVAWVALTEIPAYVPYGLFEPVQEYLDSELTAAE</sequence>
<dbReference type="InterPro" id="IPR000086">
    <property type="entry name" value="NUDIX_hydrolase_dom"/>
</dbReference>
<comment type="caution">
    <text evidence="6">The sequence shown here is derived from an EMBL/GenBank/DDBJ whole genome shotgun (WGS) entry which is preliminary data.</text>
</comment>
<evidence type="ECO:0000259" key="5">
    <source>
        <dbReference type="PROSITE" id="PS51462"/>
    </source>
</evidence>
<gene>
    <name evidence="6" type="ORF">DY245_43460</name>
</gene>
<reference evidence="6 7" key="1">
    <citation type="submission" date="2018-08" db="EMBL/GenBank/DDBJ databases">
        <title>Streptomyces NEAU-D10 sp. nov., a novel Actinomycete isolated from soil.</title>
        <authorList>
            <person name="Jin L."/>
        </authorList>
    </citation>
    <scope>NUCLEOTIDE SEQUENCE [LARGE SCALE GENOMIC DNA]</scope>
    <source>
        <strain evidence="6 7">NEAU-D10</strain>
    </source>
</reference>
<dbReference type="EMBL" id="QUAC01000485">
    <property type="protein sequence ID" value="REK84407.1"/>
    <property type="molecule type" value="Genomic_DNA"/>
</dbReference>
<keyword evidence="3 4" id="KW-0378">Hydrolase</keyword>
<dbReference type="PANTHER" id="PTHR43046">
    <property type="entry name" value="GDP-MANNOSE MANNOSYL HYDROLASE"/>
    <property type="match status" value="1"/>
</dbReference>
<dbReference type="PROSITE" id="PS00893">
    <property type="entry name" value="NUDIX_BOX"/>
    <property type="match status" value="1"/>
</dbReference>
<dbReference type="RefSeq" id="WP_128512621.1">
    <property type="nucleotide sequence ID" value="NZ_QUAC01000485.1"/>
</dbReference>
<dbReference type="Gene3D" id="3.90.79.10">
    <property type="entry name" value="Nucleoside Triphosphate Pyrophosphohydrolase"/>
    <property type="match status" value="1"/>
</dbReference>
<evidence type="ECO:0000256" key="3">
    <source>
        <dbReference type="ARBA" id="ARBA00022801"/>
    </source>
</evidence>
<dbReference type="CDD" id="cd02883">
    <property type="entry name" value="NUDIX_Hydrolase"/>
    <property type="match status" value="1"/>
</dbReference>
<evidence type="ECO:0000313" key="7">
    <source>
        <dbReference type="Proteomes" id="UP000262477"/>
    </source>
</evidence>